<comment type="caution">
    <text evidence="3">The sequence shown here is derived from an EMBL/GenBank/DDBJ whole genome shotgun (WGS) entry which is preliminary data.</text>
</comment>
<sequence length="413" mass="48275">MKKAWTMFYLIFIEVIFGGLVILPFYPQILAEYFIISISAAILIIMLLLKYHDKGKAMYLSAVLPIIIVYVYFSHLSFAFLMLIAVLIFWRGLVHFKEFQSNSAGAMLLITLIAGVGLLIFPYVKTEMDIQRIVLFMIVQSMFILIGSFFIRWLNVRADHIEKKRYALYFFTTIGAIIGTGLLIAGSVNLLKWLFFKVLQMGVWLISTVISPAFDIFENLDLTPELLAPVPEVVDEEETLEEYVKSLNQETLLDPAILFSIITIVALLLFSIYLYRRHNEGKIDLIANEQTYQMSTLHPIFDESAFLNRKKYVPEHKVRKEVYHFERLAEKLKLGRKPQETFPEWMNRIGLQNNNHINEIYEKVRYGSLKAEISEEAIFFNGMKELKGEMKVLHKRQKKEEKEWKKDREKDRN</sequence>
<keyword evidence="2" id="KW-1133">Transmembrane helix</keyword>
<keyword evidence="2" id="KW-0472">Membrane</keyword>
<evidence type="ECO:0000256" key="1">
    <source>
        <dbReference type="SAM" id="MobiDB-lite"/>
    </source>
</evidence>
<keyword evidence="4" id="KW-1185">Reference proteome</keyword>
<dbReference type="Proteomes" id="UP001238088">
    <property type="component" value="Unassembled WGS sequence"/>
</dbReference>
<feature type="transmembrane region" description="Helical" evidence="2">
    <location>
        <begin position="33"/>
        <end position="51"/>
    </location>
</feature>
<protein>
    <recommendedName>
        <fullName evidence="5">DUF4129 domain-containing protein</fullName>
    </recommendedName>
</protein>
<gene>
    <name evidence="3" type="ORF">J2S17_002564</name>
</gene>
<organism evidence="3 4">
    <name type="scientific">Cytobacillus purgationiresistens</name>
    <dbReference type="NCBI Taxonomy" id="863449"/>
    <lineage>
        <taxon>Bacteria</taxon>
        <taxon>Bacillati</taxon>
        <taxon>Bacillota</taxon>
        <taxon>Bacilli</taxon>
        <taxon>Bacillales</taxon>
        <taxon>Bacillaceae</taxon>
        <taxon>Cytobacillus</taxon>
    </lineage>
</organism>
<evidence type="ECO:0000313" key="4">
    <source>
        <dbReference type="Proteomes" id="UP001238088"/>
    </source>
</evidence>
<evidence type="ECO:0000256" key="2">
    <source>
        <dbReference type="SAM" id="Phobius"/>
    </source>
</evidence>
<reference evidence="3 4" key="1">
    <citation type="submission" date="2023-07" db="EMBL/GenBank/DDBJ databases">
        <title>Genomic Encyclopedia of Type Strains, Phase IV (KMG-IV): sequencing the most valuable type-strain genomes for metagenomic binning, comparative biology and taxonomic classification.</title>
        <authorList>
            <person name="Goeker M."/>
        </authorList>
    </citation>
    <scope>NUCLEOTIDE SEQUENCE [LARGE SCALE GENOMIC DNA]</scope>
    <source>
        <strain evidence="3 4">DSM 23494</strain>
    </source>
</reference>
<evidence type="ECO:0008006" key="5">
    <source>
        <dbReference type="Google" id="ProtNLM"/>
    </source>
</evidence>
<dbReference type="EMBL" id="JAUSUB010000010">
    <property type="protein sequence ID" value="MDQ0270679.1"/>
    <property type="molecule type" value="Genomic_DNA"/>
</dbReference>
<feature type="region of interest" description="Disordered" evidence="1">
    <location>
        <begin position="394"/>
        <end position="413"/>
    </location>
</feature>
<evidence type="ECO:0000313" key="3">
    <source>
        <dbReference type="EMBL" id="MDQ0270679.1"/>
    </source>
</evidence>
<feature type="transmembrane region" description="Helical" evidence="2">
    <location>
        <begin position="7"/>
        <end position="27"/>
    </location>
</feature>
<feature type="transmembrane region" description="Helical" evidence="2">
    <location>
        <begin position="133"/>
        <end position="154"/>
    </location>
</feature>
<name>A0ABU0AIF6_9BACI</name>
<keyword evidence="2" id="KW-0812">Transmembrane</keyword>
<dbReference type="RefSeq" id="WP_307475300.1">
    <property type="nucleotide sequence ID" value="NZ_JAUSUB010000010.1"/>
</dbReference>
<proteinExistence type="predicted"/>
<feature type="transmembrane region" description="Helical" evidence="2">
    <location>
        <begin position="256"/>
        <end position="275"/>
    </location>
</feature>
<feature type="transmembrane region" description="Helical" evidence="2">
    <location>
        <begin position="166"/>
        <end position="191"/>
    </location>
</feature>
<feature type="transmembrane region" description="Helical" evidence="2">
    <location>
        <begin position="102"/>
        <end position="121"/>
    </location>
</feature>
<accession>A0ABU0AIF6</accession>
<feature type="transmembrane region" description="Helical" evidence="2">
    <location>
        <begin position="63"/>
        <end position="90"/>
    </location>
</feature>